<dbReference type="PANTHER" id="PTHR30294">
    <property type="entry name" value="MEMBRANE COMPONENT OF ABC TRANSPORTER YHHJ-RELATED"/>
    <property type="match status" value="1"/>
</dbReference>
<feature type="transmembrane region" description="Helical" evidence="8">
    <location>
        <begin position="21"/>
        <end position="42"/>
    </location>
</feature>
<feature type="transmembrane region" description="Helical" evidence="8">
    <location>
        <begin position="320"/>
        <end position="337"/>
    </location>
</feature>
<evidence type="ECO:0000256" key="2">
    <source>
        <dbReference type="ARBA" id="ARBA00007783"/>
    </source>
</evidence>
<feature type="domain" description="ABC transmembrane type-2" evidence="9">
    <location>
        <begin position="137"/>
        <end position="375"/>
    </location>
</feature>
<evidence type="ECO:0000256" key="4">
    <source>
        <dbReference type="ARBA" id="ARBA00022475"/>
    </source>
</evidence>
<keyword evidence="7 8" id="KW-0472">Membrane</keyword>
<feature type="transmembrane region" description="Helical" evidence="8">
    <location>
        <begin position="349"/>
        <end position="370"/>
    </location>
</feature>
<feature type="transmembrane region" description="Helical" evidence="8">
    <location>
        <begin position="226"/>
        <end position="249"/>
    </location>
</feature>
<evidence type="ECO:0000313" key="11">
    <source>
        <dbReference type="Proteomes" id="UP000319783"/>
    </source>
</evidence>
<dbReference type="InterPro" id="IPR051449">
    <property type="entry name" value="ABC-2_transporter_component"/>
</dbReference>
<organism evidence="10 11">
    <name type="scientific">Candidatus Jettenia ecosi</name>
    <dbReference type="NCBI Taxonomy" id="2494326"/>
    <lineage>
        <taxon>Bacteria</taxon>
        <taxon>Pseudomonadati</taxon>
        <taxon>Planctomycetota</taxon>
        <taxon>Candidatus Brocadiia</taxon>
        <taxon>Candidatus Brocadiales</taxon>
        <taxon>Candidatus Brocadiaceae</taxon>
        <taxon>Candidatus Jettenia</taxon>
    </lineage>
</organism>
<evidence type="ECO:0000256" key="7">
    <source>
        <dbReference type="ARBA" id="ARBA00023136"/>
    </source>
</evidence>
<gene>
    <name evidence="10" type="ORF">JETT_1136</name>
</gene>
<dbReference type="GO" id="GO:0140359">
    <property type="term" value="F:ABC-type transporter activity"/>
    <property type="evidence" value="ECO:0007669"/>
    <property type="project" value="InterPro"/>
</dbReference>
<evidence type="ECO:0000256" key="3">
    <source>
        <dbReference type="ARBA" id="ARBA00022448"/>
    </source>
</evidence>
<evidence type="ECO:0000256" key="5">
    <source>
        <dbReference type="ARBA" id="ARBA00022692"/>
    </source>
</evidence>
<dbReference type="Proteomes" id="UP000319783">
    <property type="component" value="Unassembled WGS sequence"/>
</dbReference>
<protein>
    <submittedName>
        <fullName evidence="10">ABC transport system, permease component YbhR</fullName>
    </submittedName>
</protein>
<keyword evidence="3" id="KW-0813">Transport</keyword>
<dbReference type="Gene3D" id="3.40.1710.10">
    <property type="entry name" value="abc type-2 transporter like domain"/>
    <property type="match status" value="1"/>
</dbReference>
<keyword evidence="5 8" id="KW-0812">Transmembrane</keyword>
<dbReference type="InterPro" id="IPR047817">
    <property type="entry name" value="ABC2_TM_bact-type"/>
</dbReference>
<evidence type="ECO:0000313" key="10">
    <source>
        <dbReference type="EMBL" id="TLD42580.1"/>
    </source>
</evidence>
<dbReference type="AlphaFoldDB" id="A0A533QPR5"/>
<feature type="transmembrane region" description="Helical" evidence="8">
    <location>
        <begin position="295"/>
        <end position="314"/>
    </location>
</feature>
<dbReference type="EMBL" id="SULG01000017">
    <property type="protein sequence ID" value="TLD42580.1"/>
    <property type="molecule type" value="Genomic_DNA"/>
</dbReference>
<name>A0A533QPR5_9BACT</name>
<evidence type="ECO:0000256" key="6">
    <source>
        <dbReference type="ARBA" id="ARBA00022989"/>
    </source>
</evidence>
<evidence type="ECO:0000259" key="9">
    <source>
        <dbReference type="PROSITE" id="PS51012"/>
    </source>
</evidence>
<reference evidence="10 11" key="1">
    <citation type="submission" date="2019-04" db="EMBL/GenBank/DDBJ databases">
        <title>Genome of a novel bacterium Candidatus Jettenia ecosi reconstructed from metagenome of an anammox bioreactor.</title>
        <authorList>
            <person name="Mardanov A.V."/>
            <person name="Beletsky A.V."/>
            <person name="Ravin N.V."/>
            <person name="Botchkova E.A."/>
            <person name="Litti Y.V."/>
            <person name="Nozhevnikova A.N."/>
        </authorList>
    </citation>
    <scope>NUCLEOTIDE SEQUENCE [LARGE SCALE GENOMIC DNA]</scope>
    <source>
        <strain evidence="10">J2</strain>
    </source>
</reference>
<keyword evidence="4" id="KW-1003">Cell membrane</keyword>
<evidence type="ECO:0000256" key="8">
    <source>
        <dbReference type="SAM" id="Phobius"/>
    </source>
</evidence>
<dbReference type="GO" id="GO:0005886">
    <property type="term" value="C:plasma membrane"/>
    <property type="evidence" value="ECO:0007669"/>
    <property type="project" value="UniProtKB-SubCell"/>
</dbReference>
<comment type="caution">
    <text evidence="10">The sequence shown here is derived from an EMBL/GenBank/DDBJ whole genome shotgun (WGS) entry which is preliminary data.</text>
</comment>
<dbReference type="InterPro" id="IPR013525">
    <property type="entry name" value="ABC2_TM"/>
</dbReference>
<comment type="similarity">
    <text evidence="2">Belongs to the ABC-2 integral membrane protein family.</text>
</comment>
<dbReference type="PROSITE" id="PS51012">
    <property type="entry name" value="ABC_TM2"/>
    <property type="match status" value="1"/>
</dbReference>
<keyword evidence="6 8" id="KW-1133">Transmembrane helix</keyword>
<dbReference type="Pfam" id="PF12698">
    <property type="entry name" value="ABC2_membrane_3"/>
    <property type="match status" value="1"/>
</dbReference>
<feature type="transmembrane region" description="Helical" evidence="8">
    <location>
        <begin position="261"/>
        <end position="283"/>
    </location>
</feature>
<sequence length="377" mass="41848">MKLFRIRAVAHKEFIHIARDPRSLGMAIAIPLLLLVLFGYALTLDVDNVPMVIWDQSESQVSREFISRFRGSHYFSLKEFVHSYRGVEQAIDSGKAFVALIIPTDFARRIGRGNPAPVQLIVDGSDSNTATIAIGYVDAVTQIYSRDIAVREIQRIGGKKLQSPIDIQTRVWFNADLESKNYIIPGLIAVIMMVIAALLTSLTVAREWERGTMEQLISTPVKSQELIIGKLIPYFALGMFDVFLSVLMGEYLFRVPLRGNIALLFSMAAVFLAGALSLGMAISILTKSQLLASQLAMILTFLPSFLLSDFMYATSNMPKVIQIITYAIPAKYFVTILKGIYLKGVGLEVLAFEAGLLIIFGIAMVLLANIKFKKRLT</sequence>
<proteinExistence type="inferred from homology"/>
<comment type="subcellular location">
    <subcellularLocation>
        <location evidence="1">Cell membrane</location>
        <topology evidence="1">Multi-pass membrane protein</topology>
    </subcellularLocation>
</comment>
<accession>A0A533QPR5</accession>
<dbReference type="PANTHER" id="PTHR30294:SF29">
    <property type="entry name" value="MULTIDRUG ABC TRANSPORTER PERMEASE YBHS-RELATED"/>
    <property type="match status" value="1"/>
</dbReference>
<evidence type="ECO:0000256" key="1">
    <source>
        <dbReference type="ARBA" id="ARBA00004651"/>
    </source>
</evidence>
<feature type="transmembrane region" description="Helical" evidence="8">
    <location>
        <begin position="182"/>
        <end position="205"/>
    </location>
</feature>